<feature type="region of interest" description="Disordered" evidence="1">
    <location>
        <begin position="58"/>
        <end position="86"/>
    </location>
</feature>
<proteinExistence type="predicted"/>
<evidence type="ECO:0000313" key="3">
    <source>
        <dbReference type="Proteomes" id="UP000639772"/>
    </source>
</evidence>
<reference evidence="2 3" key="1">
    <citation type="journal article" date="2020" name="Nat. Food">
        <title>A phased Vanilla planifolia genome enables genetic improvement of flavour and production.</title>
        <authorList>
            <person name="Hasing T."/>
            <person name="Tang H."/>
            <person name="Brym M."/>
            <person name="Khazi F."/>
            <person name="Huang T."/>
            <person name="Chambers A.H."/>
        </authorList>
    </citation>
    <scope>NUCLEOTIDE SEQUENCE [LARGE SCALE GENOMIC DNA]</scope>
    <source>
        <tissue evidence="2">Leaf</tissue>
    </source>
</reference>
<dbReference type="OrthoDB" id="1878996at2759"/>
<evidence type="ECO:0000313" key="2">
    <source>
        <dbReference type="EMBL" id="KAG0489716.1"/>
    </source>
</evidence>
<sequence length="86" mass="9543">MLKEIHQIEKSFPLPKEKGAELKQEVEELAGVCDLLKDELEPLERQVREAAKGLEAKEAEELNQLSTPGKNKVSPGFLPMTTNNGT</sequence>
<organism evidence="2 3">
    <name type="scientific">Vanilla planifolia</name>
    <name type="common">Vanilla</name>
    <dbReference type="NCBI Taxonomy" id="51239"/>
    <lineage>
        <taxon>Eukaryota</taxon>
        <taxon>Viridiplantae</taxon>
        <taxon>Streptophyta</taxon>
        <taxon>Embryophyta</taxon>
        <taxon>Tracheophyta</taxon>
        <taxon>Spermatophyta</taxon>
        <taxon>Magnoliopsida</taxon>
        <taxon>Liliopsida</taxon>
        <taxon>Asparagales</taxon>
        <taxon>Orchidaceae</taxon>
        <taxon>Vanilloideae</taxon>
        <taxon>Vanilleae</taxon>
        <taxon>Vanilla</taxon>
    </lineage>
</organism>
<comment type="caution">
    <text evidence="2">The sequence shown here is derived from an EMBL/GenBank/DDBJ whole genome shotgun (WGS) entry which is preliminary data.</text>
</comment>
<name>A0A835VB24_VANPL</name>
<accession>A0A835VB24</accession>
<dbReference type="EMBL" id="JADCNM010000003">
    <property type="protein sequence ID" value="KAG0489716.1"/>
    <property type="molecule type" value="Genomic_DNA"/>
</dbReference>
<gene>
    <name evidence="2" type="ORF">HPP92_006579</name>
</gene>
<dbReference type="InterPro" id="IPR008511">
    <property type="entry name" value="ROH1-like"/>
</dbReference>
<protein>
    <submittedName>
        <fullName evidence="2">Uncharacterized protein</fullName>
    </submittedName>
</protein>
<dbReference type="AlphaFoldDB" id="A0A835VB24"/>
<dbReference type="Pfam" id="PF05633">
    <property type="entry name" value="ROH1-like"/>
    <property type="match status" value="1"/>
</dbReference>
<evidence type="ECO:0000256" key="1">
    <source>
        <dbReference type="SAM" id="MobiDB-lite"/>
    </source>
</evidence>
<dbReference type="Proteomes" id="UP000639772">
    <property type="component" value="Chromosome 3"/>
</dbReference>